<keyword evidence="1" id="KW-0812">Transmembrane</keyword>
<name>A0A3G5A169_9VIRU</name>
<evidence type="ECO:0000313" key="2">
    <source>
        <dbReference type="EMBL" id="AYV79603.1"/>
    </source>
</evidence>
<feature type="transmembrane region" description="Helical" evidence="1">
    <location>
        <begin position="7"/>
        <end position="24"/>
    </location>
</feature>
<gene>
    <name evidence="2" type="ORF">Faunusvirus27_4</name>
</gene>
<protein>
    <submittedName>
        <fullName evidence="2">Uncharacterized protein</fullName>
    </submittedName>
</protein>
<proteinExistence type="predicted"/>
<evidence type="ECO:0000256" key="1">
    <source>
        <dbReference type="SAM" id="Phobius"/>
    </source>
</evidence>
<sequence>MNERDKILLIVKVVVIFNAITTGWDVKQITDKSFELTKKNYDEFNFNTFMETITADIVC</sequence>
<keyword evidence="1" id="KW-1133">Transmembrane helix</keyword>
<keyword evidence="1" id="KW-0472">Membrane</keyword>
<reference evidence="2" key="1">
    <citation type="submission" date="2018-10" db="EMBL/GenBank/DDBJ databases">
        <title>Hidden diversity of soil giant viruses.</title>
        <authorList>
            <person name="Schulz F."/>
            <person name="Alteio L."/>
            <person name="Goudeau D."/>
            <person name="Ryan E.M."/>
            <person name="Malmstrom R.R."/>
            <person name="Blanchard J."/>
            <person name="Woyke T."/>
        </authorList>
    </citation>
    <scope>NUCLEOTIDE SEQUENCE</scope>
    <source>
        <strain evidence="2">FNV1</strain>
    </source>
</reference>
<accession>A0A3G5A169</accession>
<organism evidence="2">
    <name type="scientific">Faunusvirus sp</name>
    <dbReference type="NCBI Taxonomy" id="2487766"/>
    <lineage>
        <taxon>Viruses</taxon>
        <taxon>Varidnaviria</taxon>
        <taxon>Bamfordvirae</taxon>
        <taxon>Nucleocytoviricota</taxon>
        <taxon>Megaviricetes</taxon>
        <taxon>Imitervirales</taxon>
        <taxon>Mimiviridae</taxon>
    </lineage>
</organism>
<dbReference type="EMBL" id="MK072158">
    <property type="protein sequence ID" value="AYV79603.1"/>
    <property type="molecule type" value="Genomic_DNA"/>
</dbReference>